<keyword evidence="4" id="KW-1185">Reference proteome</keyword>
<dbReference type="InterPro" id="IPR037401">
    <property type="entry name" value="SnoaL-like"/>
</dbReference>
<feature type="domain" description="SnoaL-like" evidence="2">
    <location>
        <begin position="251"/>
        <end position="351"/>
    </location>
</feature>
<dbReference type="GeneID" id="80895847"/>
<gene>
    <name evidence="3" type="ORF">LMH87_008688</name>
</gene>
<protein>
    <recommendedName>
        <fullName evidence="2">SnoaL-like domain-containing protein</fullName>
    </recommendedName>
</protein>
<dbReference type="PANTHER" id="PTHR38436">
    <property type="entry name" value="POLYKETIDE CYCLASE SNOAL-LIKE DOMAIN"/>
    <property type="match status" value="1"/>
</dbReference>
<reference evidence="3" key="1">
    <citation type="journal article" date="2023" name="Access Microbiol">
        <title>De-novo genome assembly for Akanthomyces muscarius, a biocontrol agent of insect agricultural pests.</title>
        <authorList>
            <person name="Erdos Z."/>
            <person name="Studholme D.J."/>
            <person name="Raymond B."/>
            <person name="Sharma M."/>
        </authorList>
    </citation>
    <scope>NUCLEOTIDE SEQUENCE</scope>
    <source>
        <strain evidence="3">Ve6</strain>
    </source>
</reference>
<dbReference type="Gene3D" id="3.40.50.1820">
    <property type="entry name" value="alpha/beta hydrolase"/>
    <property type="match status" value="1"/>
</dbReference>
<proteinExistence type="predicted"/>
<dbReference type="InterPro" id="IPR009959">
    <property type="entry name" value="Cyclase_SnoaL-like"/>
</dbReference>
<evidence type="ECO:0000259" key="2">
    <source>
        <dbReference type="Pfam" id="PF12680"/>
    </source>
</evidence>
<dbReference type="InterPro" id="IPR029058">
    <property type="entry name" value="AB_hydrolase_fold"/>
</dbReference>
<dbReference type="RefSeq" id="XP_056056516.1">
    <property type="nucleotide sequence ID" value="XM_056201899.1"/>
</dbReference>
<evidence type="ECO:0000313" key="4">
    <source>
        <dbReference type="Proteomes" id="UP001144673"/>
    </source>
</evidence>
<dbReference type="PANTHER" id="PTHR38436:SF3">
    <property type="entry name" value="CARBOXYMETHYLENEBUTENOLIDASE-RELATED"/>
    <property type="match status" value="1"/>
</dbReference>
<name>A0A9W8QJ65_AKAMU</name>
<comment type="caution">
    <text evidence="3">The sequence shown here is derived from an EMBL/GenBank/DDBJ whole genome shotgun (WGS) entry which is preliminary data.</text>
</comment>
<dbReference type="EMBL" id="JAJHUN010000006">
    <property type="protein sequence ID" value="KAJ4158149.1"/>
    <property type="molecule type" value="Genomic_DNA"/>
</dbReference>
<feature type="region of interest" description="Disordered" evidence="1">
    <location>
        <begin position="1"/>
        <end position="20"/>
    </location>
</feature>
<dbReference type="GO" id="GO:0030638">
    <property type="term" value="P:polyketide metabolic process"/>
    <property type="evidence" value="ECO:0007669"/>
    <property type="project" value="InterPro"/>
</dbReference>
<evidence type="ECO:0000313" key="3">
    <source>
        <dbReference type="EMBL" id="KAJ4158149.1"/>
    </source>
</evidence>
<sequence length="417" mass="45548">MPPPTRYNPESPDECSAPALPSAARVRVSRHTILQPPLSRRGTGPGLIIVQHAIDVLTDAVKATDSLSLDPEPVQKWAEEGFAVAAVTLPRGAENGDFTDELIAAAAALKAHNSVTGKDGLGFVIYTVDGAEIISGLLPELRRRGVVCALGYGSVSKPPHHSETPLYIHMAAEKDSPAAVSVKPSVTVATYPNVEDFFFDPRVGTYNAAAAAIAHTRSLVFLRKHLGGPHFDLEAIWEEHTYWEFEKRSVAQTMATMVAEPYVNHVPTMTGGMGREKLTSFYRDHFIFCNPPDVVLNPISRTVGPDRVVDEFIFTCTHTTRIPWLLPNVPPTNAKLSVPMVAVVNVRGDRLYHEHIWWDQAGVLLQAGILPTHVDREDGSRLRLPVAGAEAARLLADERDGVSNEMMSGAAEEQQRR</sequence>
<dbReference type="KEGG" id="amus:LMH87_008688"/>
<dbReference type="AlphaFoldDB" id="A0A9W8QJ65"/>
<dbReference type="Pfam" id="PF12680">
    <property type="entry name" value="SnoaL_2"/>
    <property type="match status" value="1"/>
</dbReference>
<dbReference type="Gene3D" id="3.10.450.50">
    <property type="match status" value="1"/>
</dbReference>
<evidence type="ECO:0000256" key="1">
    <source>
        <dbReference type="SAM" id="MobiDB-lite"/>
    </source>
</evidence>
<accession>A0A9W8QJ65</accession>
<dbReference type="Proteomes" id="UP001144673">
    <property type="component" value="Unassembled WGS sequence"/>
</dbReference>
<feature type="region of interest" description="Disordered" evidence="1">
    <location>
        <begin position="398"/>
        <end position="417"/>
    </location>
</feature>
<dbReference type="SUPFAM" id="SSF54427">
    <property type="entry name" value="NTF2-like"/>
    <property type="match status" value="1"/>
</dbReference>
<dbReference type="InterPro" id="IPR032710">
    <property type="entry name" value="NTF2-like_dom_sf"/>
</dbReference>
<organism evidence="3 4">
    <name type="scientific">Akanthomyces muscarius</name>
    <name type="common">Entomopathogenic fungus</name>
    <name type="synonym">Lecanicillium muscarium</name>
    <dbReference type="NCBI Taxonomy" id="2231603"/>
    <lineage>
        <taxon>Eukaryota</taxon>
        <taxon>Fungi</taxon>
        <taxon>Dikarya</taxon>
        <taxon>Ascomycota</taxon>
        <taxon>Pezizomycotina</taxon>
        <taxon>Sordariomycetes</taxon>
        <taxon>Hypocreomycetidae</taxon>
        <taxon>Hypocreales</taxon>
        <taxon>Cordycipitaceae</taxon>
        <taxon>Akanthomyces</taxon>
    </lineage>
</organism>